<feature type="domain" description="Guanylate cyclase" evidence="14">
    <location>
        <begin position="429"/>
        <end position="559"/>
    </location>
</feature>
<feature type="region of interest" description="Disordered" evidence="12">
    <location>
        <begin position="1"/>
        <end position="23"/>
    </location>
</feature>
<keyword evidence="8" id="KW-0325">Glycoprotein</keyword>
<keyword evidence="3 13" id="KW-0812">Transmembrane</keyword>
<evidence type="ECO:0000256" key="4">
    <source>
        <dbReference type="ARBA" id="ARBA00022729"/>
    </source>
</evidence>
<dbReference type="SMART" id="SM00044">
    <property type="entry name" value="CYCc"/>
    <property type="match status" value="1"/>
</dbReference>
<keyword evidence="5" id="KW-0547">Nucleotide-binding</keyword>
<comment type="similarity">
    <text evidence="11">Belongs to the adenylyl cyclase class-4/guanylyl cyclase family.</text>
</comment>
<protein>
    <recommendedName>
        <fullName evidence="2">guanylate cyclase</fullName>
        <ecNumber evidence="2">4.6.1.2</ecNumber>
    </recommendedName>
</protein>
<dbReference type="Gene3D" id="6.10.250.780">
    <property type="match status" value="1"/>
</dbReference>
<dbReference type="PROSITE" id="PS50125">
    <property type="entry name" value="GUANYLATE_CYCLASE_2"/>
    <property type="match status" value="1"/>
</dbReference>
<evidence type="ECO:0000256" key="13">
    <source>
        <dbReference type="SAM" id="Phobius"/>
    </source>
</evidence>
<evidence type="ECO:0000256" key="8">
    <source>
        <dbReference type="ARBA" id="ARBA00023180"/>
    </source>
</evidence>
<dbReference type="AlphaFoldDB" id="A0A9P0BKH8"/>
<dbReference type="OrthoDB" id="60033at2759"/>
<dbReference type="Pfam" id="PF08376">
    <property type="entry name" value="NIT"/>
    <property type="match status" value="1"/>
</dbReference>
<dbReference type="SUPFAM" id="SSF55073">
    <property type="entry name" value="Nucleotide cyclase"/>
    <property type="match status" value="1"/>
</dbReference>
<dbReference type="Proteomes" id="UP001154078">
    <property type="component" value="Chromosome 9"/>
</dbReference>
<dbReference type="EC" id="4.6.1.2" evidence="2"/>
<keyword evidence="16" id="KW-1185">Reference proteome</keyword>
<keyword evidence="4" id="KW-0732">Signal</keyword>
<accession>A0A9P0BKH8</accession>
<dbReference type="PANTHER" id="PTHR11920:SF504">
    <property type="entry name" value="GUANYLATE CYCLASE"/>
    <property type="match status" value="1"/>
</dbReference>
<evidence type="ECO:0000256" key="9">
    <source>
        <dbReference type="ARBA" id="ARBA00023239"/>
    </source>
</evidence>
<dbReference type="GO" id="GO:0004016">
    <property type="term" value="F:adenylate cyclase activity"/>
    <property type="evidence" value="ECO:0007669"/>
    <property type="project" value="TreeGrafter"/>
</dbReference>
<dbReference type="CDD" id="cd07302">
    <property type="entry name" value="CHD"/>
    <property type="match status" value="1"/>
</dbReference>
<keyword evidence="9 11" id="KW-0456">Lyase</keyword>
<dbReference type="Pfam" id="PF07701">
    <property type="entry name" value="HNOBA"/>
    <property type="match status" value="1"/>
</dbReference>
<dbReference type="InterPro" id="IPR018297">
    <property type="entry name" value="A/G_cyclase_CS"/>
</dbReference>
<dbReference type="InterPro" id="IPR050401">
    <property type="entry name" value="Cyclic_nucleotide_synthase"/>
</dbReference>
<sequence length="643" mass="73231">MTNSKPNQHNVSEGEDTSLRSLSSEDVSQAPRGYCCAKSNNPADGRGRKLHLFQMLSLPFIPIFALIVQTSFLLNTIMNTRHEVMEIESQVTKAEDLGKVVTRLQLERFDVAFYVYTESHHQRTNVTKRFQLTDDALQNMSSWPLVSLIRDGKIVYLNKTTFQENLKEFRENLSKNETKMNDVLNWYTAVNAAMLEHLTSEIKETDNSGVWRFLLSFKNLLKSIENIGISSVYGVNYFGKGKLRSEYYEKFIRHDAIAKDLLNTSLNYVVKMRSDYEQFSRSMPNYGKIKYQTDIIIQNKNRTPNYNESLVYFEAIAGYTDELRRLQRDLRITIREYVDENLQEAASREAIGIATLVGVLAVSPVIIWLVRNAVATIQLYAANLAKKAKELKREKKKSDFLLFQMLPPSVATQLKQTRQVPAEYYASVTIYFSDIVGFTEIAAVSTPLEVVTFLNKIYKLFDARIECYDVYKVETIGDSYMVASGLPVKNGNKHVTEIASMALDLLAGSTQFKIPHRKSERLQIRSGAHTGPVVAGIVGSKMPRYCLFGDTVNTASRMESTGEASKIHISLEMKKALDSIGGYRTEHRGLVEVKGKGLLDTYWLTCKEGGMNRTVEMETPAYFQEDEDNEPVFIKRLRSDTYY</sequence>
<dbReference type="PROSITE" id="PS00452">
    <property type="entry name" value="GUANYLATE_CYCLASE_1"/>
    <property type="match status" value="1"/>
</dbReference>
<dbReference type="GO" id="GO:0035556">
    <property type="term" value="P:intracellular signal transduction"/>
    <property type="evidence" value="ECO:0007669"/>
    <property type="project" value="InterPro"/>
</dbReference>
<evidence type="ECO:0000256" key="2">
    <source>
        <dbReference type="ARBA" id="ARBA00012202"/>
    </source>
</evidence>
<keyword evidence="7 13" id="KW-0472">Membrane</keyword>
<dbReference type="InterPro" id="IPR001054">
    <property type="entry name" value="A/G_cyclase"/>
</dbReference>
<reference evidence="15" key="1">
    <citation type="submission" date="2021-12" db="EMBL/GenBank/DDBJ databases">
        <authorList>
            <person name="King R."/>
        </authorList>
    </citation>
    <scope>NUCLEOTIDE SEQUENCE</scope>
</reference>
<feature type="compositionally biased region" description="Polar residues" evidence="12">
    <location>
        <begin position="1"/>
        <end position="11"/>
    </location>
</feature>
<keyword evidence="10" id="KW-0141">cGMP biosynthesis</keyword>
<dbReference type="GO" id="GO:0000166">
    <property type="term" value="F:nucleotide binding"/>
    <property type="evidence" value="ECO:0007669"/>
    <property type="project" value="UniProtKB-KW"/>
</dbReference>
<dbReference type="EMBL" id="OV121140">
    <property type="protein sequence ID" value="CAH0563810.1"/>
    <property type="molecule type" value="Genomic_DNA"/>
</dbReference>
<dbReference type="Gene3D" id="3.30.70.1230">
    <property type="entry name" value="Nucleotide cyclase"/>
    <property type="match status" value="1"/>
</dbReference>
<dbReference type="PANTHER" id="PTHR11920">
    <property type="entry name" value="GUANYLYL CYCLASE"/>
    <property type="match status" value="1"/>
</dbReference>
<dbReference type="GO" id="GO:0005886">
    <property type="term" value="C:plasma membrane"/>
    <property type="evidence" value="ECO:0007669"/>
    <property type="project" value="TreeGrafter"/>
</dbReference>
<dbReference type="InterPro" id="IPR011645">
    <property type="entry name" value="HNOB_dom_associated"/>
</dbReference>
<dbReference type="FunFam" id="3.30.70.1230:FF:000028">
    <property type="entry name" value="Guanylate cyclase"/>
    <property type="match status" value="1"/>
</dbReference>
<dbReference type="Pfam" id="PF00211">
    <property type="entry name" value="Guanylate_cyc"/>
    <property type="match status" value="1"/>
</dbReference>
<evidence type="ECO:0000256" key="12">
    <source>
        <dbReference type="SAM" id="MobiDB-lite"/>
    </source>
</evidence>
<dbReference type="GO" id="GO:0004383">
    <property type="term" value="F:guanylate cyclase activity"/>
    <property type="evidence" value="ECO:0007669"/>
    <property type="project" value="UniProtKB-EC"/>
</dbReference>
<name>A0A9P0BKH8_BRAAE</name>
<dbReference type="GO" id="GO:0007168">
    <property type="term" value="P:receptor guanylyl cyclase signaling pathway"/>
    <property type="evidence" value="ECO:0007669"/>
    <property type="project" value="TreeGrafter"/>
</dbReference>
<evidence type="ECO:0000259" key="14">
    <source>
        <dbReference type="PROSITE" id="PS50125"/>
    </source>
</evidence>
<evidence type="ECO:0000256" key="10">
    <source>
        <dbReference type="ARBA" id="ARBA00023293"/>
    </source>
</evidence>
<comment type="subcellular location">
    <subcellularLocation>
        <location evidence="1">Membrane</location>
        <topology evidence="1">Single-pass type I membrane protein</topology>
    </subcellularLocation>
</comment>
<dbReference type="InterPro" id="IPR029787">
    <property type="entry name" value="Nucleotide_cyclase"/>
</dbReference>
<evidence type="ECO:0000256" key="5">
    <source>
        <dbReference type="ARBA" id="ARBA00022741"/>
    </source>
</evidence>
<evidence type="ECO:0000256" key="11">
    <source>
        <dbReference type="RuleBase" id="RU000405"/>
    </source>
</evidence>
<evidence type="ECO:0000256" key="7">
    <source>
        <dbReference type="ARBA" id="ARBA00023136"/>
    </source>
</evidence>
<evidence type="ECO:0000256" key="1">
    <source>
        <dbReference type="ARBA" id="ARBA00004479"/>
    </source>
</evidence>
<evidence type="ECO:0000256" key="6">
    <source>
        <dbReference type="ARBA" id="ARBA00022989"/>
    </source>
</evidence>
<evidence type="ECO:0000256" key="3">
    <source>
        <dbReference type="ARBA" id="ARBA00022692"/>
    </source>
</evidence>
<organism evidence="15 16">
    <name type="scientific">Brassicogethes aeneus</name>
    <name type="common">Rape pollen beetle</name>
    <name type="synonym">Meligethes aeneus</name>
    <dbReference type="NCBI Taxonomy" id="1431903"/>
    <lineage>
        <taxon>Eukaryota</taxon>
        <taxon>Metazoa</taxon>
        <taxon>Ecdysozoa</taxon>
        <taxon>Arthropoda</taxon>
        <taxon>Hexapoda</taxon>
        <taxon>Insecta</taxon>
        <taxon>Pterygota</taxon>
        <taxon>Neoptera</taxon>
        <taxon>Endopterygota</taxon>
        <taxon>Coleoptera</taxon>
        <taxon>Polyphaga</taxon>
        <taxon>Cucujiformia</taxon>
        <taxon>Nitidulidae</taxon>
        <taxon>Meligethinae</taxon>
        <taxon>Brassicogethes</taxon>
    </lineage>
</organism>
<feature type="transmembrane region" description="Helical" evidence="13">
    <location>
        <begin position="52"/>
        <end position="74"/>
    </location>
</feature>
<evidence type="ECO:0000313" key="16">
    <source>
        <dbReference type="Proteomes" id="UP001154078"/>
    </source>
</evidence>
<dbReference type="GO" id="GO:0001653">
    <property type="term" value="F:peptide receptor activity"/>
    <property type="evidence" value="ECO:0007669"/>
    <property type="project" value="TreeGrafter"/>
</dbReference>
<keyword evidence="6 13" id="KW-1133">Transmembrane helix</keyword>
<gene>
    <name evidence="15" type="ORF">MELIAE_LOCUS12532</name>
</gene>
<evidence type="ECO:0000313" key="15">
    <source>
        <dbReference type="EMBL" id="CAH0563810.1"/>
    </source>
</evidence>
<proteinExistence type="inferred from homology"/>
<dbReference type="InterPro" id="IPR013587">
    <property type="entry name" value="Nitrate/nitrite_sensing"/>
</dbReference>